<dbReference type="EMBL" id="CADCUW010000405">
    <property type="protein sequence ID" value="CAA9433605.1"/>
    <property type="molecule type" value="Genomic_DNA"/>
</dbReference>
<gene>
    <name evidence="2" type="ORF">AVDCRST_MAG01-01-3077</name>
</gene>
<name>A0A6J4Q449_9ACTN</name>
<feature type="region of interest" description="Disordered" evidence="1">
    <location>
        <begin position="1"/>
        <end position="61"/>
    </location>
</feature>
<protein>
    <submittedName>
        <fullName evidence="2">Uncharacterized protein</fullName>
    </submittedName>
</protein>
<evidence type="ECO:0000313" key="2">
    <source>
        <dbReference type="EMBL" id="CAA9433605.1"/>
    </source>
</evidence>
<evidence type="ECO:0000256" key="1">
    <source>
        <dbReference type="SAM" id="MobiDB-lite"/>
    </source>
</evidence>
<feature type="compositionally biased region" description="Basic and acidic residues" evidence="1">
    <location>
        <begin position="51"/>
        <end position="61"/>
    </location>
</feature>
<dbReference type="AlphaFoldDB" id="A0A6J4Q449"/>
<feature type="compositionally biased region" description="Gly residues" evidence="1">
    <location>
        <begin position="1"/>
        <end position="11"/>
    </location>
</feature>
<feature type="non-terminal residue" evidence="2">
    <location>
        <position position="1"/>
    </location>
</feature>
<reference evidence="2" key="1">
    <citation type="submission" date="2020-02" db="EMBL/GenBank/DDBJ databases">
        <authorList>
            <person name="Meier V. D."/>
        </authorList>
    </citation>
    <scope>NUCLEOTIDE SEQUENCE</scope>
    <source>
        <strain evidence="2">AVDCRST_MAG01</strain>
    </source>
</reference>
<accession>A0A6J4Q449</accession>
<organism evidence="2">
    <name type="scientific">uncultured Rubrobacteraceae bacterium</name>
    <dbReference type="NCBI Taxonomy" id="349277"/>
    <lineage>
        <taxon>Bacteria</taxon>
        <taxon>Bacillati</taxon>
        <taxon>Actinomycetota</taxon>
        <taxon>Rubrobacteria</taxon>
        <taxon>Rubrobacterales</taxon>
        <taxon>Rubrobacteraceae</taxon>
        <taxon>environmental samples</taxon>
    </lineage>
</organism>
<proteinExistence type="predicted"/>
<feature type="non-terminal residue" evidence="2">
    <location>
        <position position="61"/>
    </location>
</feature>
<sequence>GGVYGEAGVRGSGDDRRRAQQGLRAQGGPAGPYRSYGRVGLDAGAGLRGGGGERGRASDVP</sequence>